<dbReference type="PANTHER" id="PTHR42871:SF1">
    <property type="entry name" value="CITRATE SYNTHASE"/>
    <property type="match status" value="1"/>
</dbReference>
<dbReference type="InterPro" id="IPR036969">
    <property type="entry name" value="Citrate_synthase_sf"/>
</dbReference>
<dbReference type="AlphaFoldDB" id="A0A9X1UIQ8"/>
<gene>
    <name evidence="2" type="ORF">L5014_20130</name>
</gene>
<accession>A0A9X1UIQ8</accession>
<dbReference type="PANTHER" id="PTHR42871">
    <property type="entry name" value="CITRATE SYNTHASE"/>
    <property type="match status" value="1"/>
</dbReference>
<dbReference type="GO" id="GO:0046912">
    <property type="term" value="F:acyltransferase activity, acyl groups converted into alkyl on transfer"/>
    <property type="evidence" value="ECO:0007669"/>
    <property type="project" value="InterPro"/>
</dbReference>
<organism evidence="2 3">
    <name type="scientific">Paraburkholderia tagetis</name>
    <dbReference type="NCBI Taxonomy" id="2913261"/>
    <lineage>
        <taxon>Bacteria</taxon>
        <taxon>Pseudomonadati</taxon>
        <taxon>Pseudomonadota</taxon>
        <taxon>Betaproteobacteria</taxon>
        <taxon>Burkholderiales</taxon>
        <taxon>Burkholderiaceae</taxon>
        <taxon>Paraburkholderia</taxon>
    </lineage>
</organism>
<dbReference type="Gene3D" id="1.10.580.10">
    <property type="entry name" value="Citrate Synthase, domain 1"/>
    <property type="match status" value="1"/>
</dbReference>
<protein>
    <submittedName>
        <fullName evidence="2">Uncharacterized protein</fullName>
    </submittedName>
</protein>
<dbReference type="Proteomes" id="UP001139308">
    <property type="component" value="Unassembled WGS sequence"/>
</dbReference>
<keyword evidence="3" id="KW-1185">Reference proteome</keyword>
<dbReference type="SUPFAM" id="SSF48256">
    <property type="entry name" value="Citrate synthase"/>
    <property type="match status" value="1"/>
</dbReference>
<dbReference type="EMBL" id="JAKLJA010000017">
    <property type="protein sequence ID" value="MCG5075653.1"/>
    <property type="molecule type" value="Genomic_DNA"/>
</dbReference>
<comment type="caution">
    <text evidence="2">The sequence shown here is derived from an EMBL/GenBank/DDBJ whole genome shotgun (WGS) entry which is preliminary data.</text>
</comment>
<sequence length="142" mass="15688">MPPCGDIVCARLCVRKRRYRHRVSLSAPGFSQSDPSNSTNFMRMMFSNPCEEYKANEVLVCALDRILIPHVGQRQTSSTLMVRLAGFSGANPFALNVTRCACLCGIAHCFANEAALNMHEESGSLLRVSSSRTRRARGHLAQ</sequence>
<name>A0A9X1UIQ8_9BURK</name>
<reference evidence="2" key="1">
    <citation type="submission" date="2022-01" db="EMBL/GenBank/DDBJ databases">
        <title>Genome sequence and assembly of Parabukholderia sp. RG36.</title>
        <authorList>
            <person name="Chhetri G."/>
        </authorList>
    </citation>
    <scope>NUCLEOTIDE SEQUENCE</scope>
    <source>
        <strain evidence="2">RG36</strain>
    </source>
</reference>
<evidence type="ECO:0000256" key="1">
    <source>
        <dbReference type="ARBA" id="ARBA00004751"/>
    </source>
</evidence>
<evidence type="ECO:0000313" key="2">
    <source>
        <dbReference type="EMBL" id="MCG5075653.1"/>
    </source>
</evidence>
<evidence type="ECO:0000313" key="3">
    <source>
        <dbReference type="Proteomes" id="UP001139308"/>
    </source>
</evidence>
<comment type="pathway">
    <text evidence="1">Carbohydrate metabolism; tricarboxylic acid cycle; isocitrate from oxaloacetate: step 1/2.</text>
</comment>
<proteinExistence type="predicted"/>
<dbReference type="Pfam" id="PF00285">
    <property type="entry name" value="Citrate_synt"/>
    <property type="match status" value="1"/>
</dbReference>
<dbReference type="InterPro" id="IPR016142">
    <property type="entry name" value="Citrate_synth-like_lrg_a-sub"/>
</dbReference>
<dbReference type="InterPro" id="IPR002020">
    <property type="entry name" value="Citrate_synthase"/>
</dbReference>